<proteinExistence type="inferred from homology"/>
<dbReference type="RefSeq" id="WP_008826250.1">
    <property type="nucleotide sequence ID" value="NZ_AFNU02000001.1"/>
</dbReference>
<evidence type="ECO:0000256" key="3">
    <source>
        <dbReference type="PROSITE-ProRule" id="PRU01353"/>
    </source>
</evidence>
<comment type="similarity">
    <text evidence="3">Belongs to the glycosyl hydrolase 84 family.</text>
</comment>
<evidence type="ECO:0000256" key="2">
    <source>
        <dbReference type="ARBA" id="ARBA00023295"/>
    </source>
</evidence>
<dbReference type="Gene3D" id="3.20.20.80">
    <property type="entry name" value="Glycosidases"/>
    <property type="match status" value="1"/>
</dbReference>
<dbReference type="eggNOG" id="COG3525">
    <property type="taxonomic scope" value="Bacteria"/>
</dbReference>
<keyword evidence="2 3" id="KW-0326">Glycosidase</keyword>
<dbReference type="PROSITE" id="PS52009">
    <property type="entry name" value="GH84"/>
    <property type="match status" value="1"/>
</dbReference>
<dbReference type="Gene3D" id="3.30.379.10">
    <property type="entry name" value="Chitobiase/beta-hexosaminidase domain 2-like"/>
    <property type="match status" value="1"/>
</dbReference>
<dbReference type="PANTHER" id="PTHR13170">
    <property type="entry name" value="O-GLCNACASE"/>
    <property type="match status" value="1"/>
</dbReference>
<keyword evidence="1 3" id="KW-0378">Hydrolase</keyword>
<dbReference type="GO" id="GO:1901135">
    <property type="term" value="P:carbohydrate derivative metabolic process"/>
    <property type="evidence" value="ECO:0007669"/>
    <property type="project" value="UniProtKB-ARBA"/>
</dbReference>
<dbReference type="SUPFAM" id="SSF51445">
    <property type="entry name" value="(Trans)glycosidases"/>
    <property type="match status" value="1"/>
</dbReference>
<dbReference type="PANTHER" id="PTHR13170:SF16">
    <property type="entry name" value="PROTEIN O-GLCNACASE"/>
    <property type="match status" value="1"/>
</dbReference>
<evidence type="ECO:0000313" key="5">
    <source>
        <dbReference type="EMBL" id="ERJ13645.1"/>
    </source>
</evidence>
<dbReference type="GO" id="GO:0004415">
    <property type="term" value="F:hyalurononglucosaminidase activity"/>
    <property type="evidence" value="ECO:0007669"/>
    <property type="project" value="UniProtKB-EC"/>
</dbReference>
<dbReference type="STRING" id="1033810.HLPCO_000311"/>
<keyword evidence="6" id="KW-1185">Reference proteome</keyword>
<reference evidence="5 6" key="1">
    <citation type="journal article" date="2011" name="J. Bacteriol.">
        <title>Genome sequence of Haloplasma contractile, an unusual contractile bacterium from a deep-sea anoxic brine lake.</title>
        <authorList>
            <person name="Antunes A."/>
            <person name="Alam I."/>
            <person name="El Dorry H."/>
            <person name="Siam R."/>
            <person name="Robertson A."/>
            <person name="Bajic V.B."/>
            <person name="Stingl U."/>
        </authorList>
    </citation>
    <scope>NUCLEOTIDE SEQUENCE [LARGE SCALE GENOMIC DNA]</scope>
    <source>
        <strain evidence="5 6">SSD-17B</strain>
    </source>
</reference>
<sequence>MVQLPYIIKDVFTRQETIKFEERQQINVNILNKFSILEGFEMMINNDYVKTSNESVDLQIIIHYKKDLKEDAYNLQITPDKKVIISSKNKRGIRYAFAILSLVITKENNCIKIPTMIIEDEPSLKKRGIIEGFYGVPWSHKARLDVIDTMAMNRMNTFMYAPKDDSYHREKWRELYPKKELNKLLEYKSKCDEYDIDFYYCISPGKDFDYTKDEEFKALYHKVDQIIKHGVRHFSLLLDDIDYKLKGESLKRFKRPGIAHAYISNKLYDYIESQIIDCDYIMCPTEYFQNWDTEYRTDLKQQMNQEIEVFWTGYNTVAEVITDRDGHTVKESFGHELVLWENYPVNDFSKERLYLGPLVNRSTKLSETHIGMVSNPMNQWYASKIPVITTAHYMWNPKRYMASMSLKEAIQQDIPNDCIEAMSVFIDANSKSVLTTHTQEQFDHYVSANNKDAINKFYHSLKGATDYLIKNLDQNLLEDIKPWFDRVQKEYVLWNKVYNEETISEDDIKEVFEMEVELGVNVLLNSLIKWNIADDIDLEQYIKKTRFNFWGV</sequence>
<accession>U2FLM2</accession>
<dbReference type="GO" id="GO:0005975">
    <property type="term" value="P:carbohydrate metabolic process"/>
    <property type="evidence" value="ECO:0007669"/>
    <property type="project" value="UniProtKB-ARBA"/>
</dbReference>
<dbReference type="Pfam" id="PF07555">
    <property type="entry name" value="NAGidase"/>
    <property type="match status" value="1"/>
</dbReference>
<gene>
    <name evidence="5" type="ORF">HLPCO_000311</name>
</gene>
<evidence type="ECO:0000259" key="4">
    <source>
        <dbReference type="PROSITE" id="PS52009"/>
    </source>
</evidence>
<organism evidence="5 6">
    <name type="scientific">Haloplasma contractile SSD-17B</name>
    <dbReference type="NCBI Taxonomy" id="1033810"/>
    <lineage>
        <taxon>Bacteria</taxon>
        <taxon>Bacillati</taxon>
        <taxon>Mycoplasmatota</taxon>
        <taxon>Mollicutes</taxon>
        <taxon>Haloplasmatales</taxon>
        <taxon>Haloplasmataceae</taxon>
        <taxon>Haloplasma</taxon>
    </lineage>
</organism>
<dbReference type="AlphaFoldDB" id="U2FLM2"/>
<dbReference type="InterPro" id="IPR011496">
    <property type="entry name" value="O-GlcNAcase_cat"/>
</dbReference>
<dbReference type="InParanoid" id="U2FLM2"/>
<dbReference type="SUPFAM" id="SSF55545">
    <property type="entry name" value="beta-N-acetylhexosaminidase-like domain"/>
    <property type="match status" value="1"/>
</dbReference>
<dbReference type="InterPro" id="IPR017853">
    <property type="entry name" value="GH"/>
</dbReference>
<dbReference type="InterPro" id="IPR029018">
    <property type="entry name" value="Hex-like_dom2"/>
</dbReference>
<comment type="caution">
    <text evidence="5">The sequence shown here is derived from an EMBL/GenBank/DDBJ whole genome shotgun (WGS) entry which is preliminary data.</text>
</comment>
<dbReference type="OrthoDB" id="9760892at2"/>
<evidence type="ECO:0000313" key="6">
    <source>
        <dbReference type="Proteomes" id="UP000005707"/>
    </source>
</evidence>
<dbReference type="EMBL" id="AFNU02000001">
    <property type="protein sequence ID" value="ERJ13645.1"/>
    <property type="molecule type" value="Genomic_DNA"/>
</dbReference>
<reference evidence="5 6" key="2">
    <citation type="journal article" date="2013" name="PLoS ONE">
        <title>INDIGO - INtegrated Data Warehouse of MIcrobial GenOmes with Examples from the Red Sea Extremophiles.</title>
        <authorList>
            <person name="Alam I."/>
            <person name="Antunes A."/>
            <person name="Kamau A.A."/>
            <person name="Ba Alawi W."/>
            <person name="Kalkatawi M."/>
            <person name="Stingl U."/>
            <person name="Bajic V.B."/>
        </authorList>
    </citation>
    <scope>NUCLEOTIDE SEQUENCE [LARGE SCALE GENOMIC DNA]</scope>
    <source>
        <strain evidence="5 6">SSD-17B</strain>
    </source>
</reference>
<feature type="active site" description="Proton donor" evidence="3">
    <location>
        <position position="240"/>
    </location>
</feature>
<feature type="domain" description="GH84" evidence="4">
    <location>
        <begin position="125"/>
        <end position="398"/>
    </location>
</feature>
<protein>
    <submittedName>
        <fullName evidence="5">Hyaluronoglucosaminidase protein</fullName>
        <ecNumber evidence="5">3.2.1.35</ecNumber>
    </submittedName>
</protein>
<dbReference type="Proteomes" id="UP000005707">
    <property type="component" value="Unassembled WGS sequence"/>
</dbReference>
<dbReference type="InterPro" id="IPR051822">
    <property type="entry name" value="Glycosyl_Hydrolase_84"/>
</dbReference>
<dbReference type="EC" id="3.2.1.35" evidence="5"/>
<name>U2FLM2_9MOLU</name>
<evidence type="ECO:0000256" key="1">
    <source>
        <dbReference type="ARBA" id="ARBA00022801"/>
    </source>
</evidence>